<dbReference type="InterPro" id="IPR049059">
    <property type="entry name" value="NAD_Glu_DH_HM1"/>
</dbReference>
<feature type="domain" description="NAD-glutamate dehydrogenase catalytic" evidence="2">
    <location>
        <begin position="716"/>
        <end position="1211"/>
    </location>
</feature>
<proteinExistence type="predicted"/>
<dbReference type="InterPro" id="IPR024727">
    <property type="entry name" value="NAD_Glu_DH_N_ACT1"/>
</dbReference>
<dbReference type="Proteomes" id="UP000249524">
    <property type="component" value="Unassembled WGS sequence"/>
</dbReference>
<dbReference type="EMBL" id="QFYS01000002">
    <property type="protein sequence ID" value="RAK67338.1"/>
    <property type="molecule type" value="Genomic_DNA"/>
</dbReference>
<evidence type="ECO:0000313" key="7">
    <source>
        <dbReference type="EMBL" id="RAK67338.1"/>
    </source>
</evidence>
<protein>
    <submittedName>
        <fullName evidence="7">NAD-glutamate dehydrogenase</fullName>
    </submittedName>
</protein>
<dbReference type="InterPro" id="IPR028971">
    <property type="entry name" value="NAD-GDH_cat"/>
</dbReference>
<sequence length="1615" mass="176846">MSRKPRASSALARALVAELQADTAQVAAKAFAAQAAADAQPDELPELSTADLARNLADFWRFAERRRGRGPQVRIVAAEGGPLDRLEIVQDDAPFLVDSVMGEIADQGLSVRAMFHPVVEVPRDRAGYRTEGGTARRESMIEVMLEPIGADREKALVEGVKDTLADVRAAVDDFPAMLELMGRTVEELEASGKARPDEIEFLRWLHAQHFVFLGARAYEYPRLKNGDYAAEEPLYQPTDGLGVLRDPDRTVLRRANEPAVLMGAMKDRIVRDPALTIAKSNVKSRVHRRGYMDYVGVKRYGADGRPSGEMRFVGLFTADAYDQPASAVPLVREKVARVMARAGAAPGSYNEKRLKNIVENHPRDELFQVSENELLDMALGILHLSDRPRVRLFERKDPFDRFASVLLFVPRDRYDSDLRKKAGDILTAAYGGRLSAYYPSFNDTPLARVHFIIGFTPGKHLTPDLRKVEAEIAEAARTWEDRFDAAVRAGAVDPETVGETVARYRDAFPAGYRDRFDAAEALEDVAVIEGFGPDRAICARAYRKATDGPLEFRFKLYRRGEPAPLADVLPILENMGLKAMAEAGFRVTPEGRDPVWVHDFEIQDPRGANLVFAEVKETFEDAVVAVWTGRTENDGFNRLVLELSISWREAALVRALARYRQQSGLDPSQRVQEQALTAHPGVTRLILDLFRIKFDPAINADVEARKSQAAAVMAEIVEALQAVESLDDDRVLRRLALLVGAVQRTNFYQRTPEGTQKPYISFKVASGELADLPAPKPHREIFVWSTQVEGVHLRFGPVARGGLRWSDRRDDFRTEVLGLVKAQQVKNAVIVPVGSKGGFYPKQLPKGGSPEAIRTEAIAAYKTFLFGLLDLTDNLDARGKVIRPEAVIAHDGDDPYLVVAADKGTATFSDIANGVAESYGFWLGDAFASGGSAGYDHKVMGITARGAWEAVKRHFRELGKDIQSEPFTVVGCGDMSGDVFGNGMLLSRQIRLQAAFDHRHIFLDPDPDPAKSYAERERMFALPRSSWDDYDKKKISKGGGVFARSLKSIPLTPEVRAFLGTEAESLSPTEVINLILKAPAELLYLGGIGTYVKAKAETHADAGDKANDAVRVNGADLRVKVVGEGANLGLTQAGRIEFAQGGGRVNTDAIDNSAGVDSSDHEVNIKIASGMLERQGELTRKKRDTILRSMVDEVAAHVLAHNYDQTLALSLLEMDSAGELEPHARFMSDLEHKGRLDRAVEGLPDALAISERLAAGRGLTRPELAVLLAYGKLELKREIVASEAPDDPFFEQRLETYFPKPIRKPWKESIKAHRLRRDIIATVIANDMVNRCGPSFPSRAMASAGCDVVALTAGYEAAKQALDFEALWAEVEALDLKIPASAQMQLFRRLAGALRGATFWLARRAGREGLSVDELAGRYSPGFKNLRRLLPDILSAAERGYVQAGVDKLVQAGAPADRAWTVGVLSPLTNAADLVDLAEASSWSLPNVARLYYATGAAFAFDRLRAAAGEFRAGDIFERTALRRLIEDLVAEQAQLTRAIMTFAGGSQAGDDGASAAAAVSAWAALRPDLARAATRTVEEIEHGGGAWTFAKLTIANAALRELAAEAASGRKRRA</sequence>
<organism evidence="7 8">
    <name type="scientific">Phenylobacterium kunshanense</name>
    <dbReference type="NCBI Taxonomy" id="1445034"/>
    <lineage>
        <taxon>Bacteria</taxon>
        <taxon>Pseudomonadati</taxon>
        <taxon>Pseudomonadota</taxon>
        <taxon>Alphaproteobacteria</taxon>
        <taxon>Caulobacterales</taxon>
        <taxon>Caulobacteraceae</taxon>
        <taxon>Phenylobacterium</taxon>
    </lineage>
</organism>
<evidence type="ECO:0000259" key="2">
    <source>
        <dbReference type="Pfam" id="PF05088"/>
    </source>
</evidence>
<dbReference type="Pfam" id="PF21075">
    <property type="entry name" value="GDH_ACT1"/>
    <property type="match status" value="1"/>
</dbReference>
<dbReference type="InterPro" id="IPR007780">
    <property type="entry name" value="NAD_Glu_DH_bac"/>
</dbReference>
<evidence type="ECO:0000259" key="6">
    <source>
        <dbReference type="Pfam" id="PF21077"/>
    </source>
</evidence>
<feature type="domain" description="NAD-glutamate dehydrogenase ACT3" evidence="6">
    <location>
        <begin position="539"/>
        <end position="611"/>
    </location>
</feature>
<feature type="domain" description="NAD-glutamate dehydrogenase N-terminal ACT1" evidence="4">
    <location>
        <begin position="31"/>
        <end position="151"/>
    </location>
</feature>
<dbReference type="Pfam" id="PF21077">
    <property type="entry name" value="GDH_ACT3"/>
    <property type="match status" value="1"/>
</dbReference>
<evidence type="ECO:0000259" key="3">
    <source>
        <dbReference type="Pfam" id="PF21074"/>
    </source>
</evidence>
<dbReference type="RefSeq" id="WP_111274949.1">
    <property type="nucleotide sequence ID" value="NZ_QFYS01000002.1"/>
</dbReference>
<dbReference type="PANTHER" id="PTHR43403">
    <property type="entry name" value="NAD-SPECIFIC GLUTAMATE DEHYDROGENASE"/>
    <property type="match status" value="1"/>
</dbReference>
<evidence type="ECO:0000256" key="1">
    <source>
        <dbReference type="ARBA" id="ARBA00023002"/>
    </source>
</evidence>
<dbReference type="GO" id="GO:0004069">
    <property type="term" value="F:L-aspartate:2-oxoglutarate aminotransferase activity"/>
    <property type="evidence" value="ECO:0007669"/>
    <property type="project" value="InterPro"/>
</dbReference>
<evidence type="ECO:0000313" key="8">
    <source>
        <dbReference type="Proteomes" id="UP000249524"/>
    </source>
</evidence>
<dbReference type="Pfam" id="PF05088">
    <property type="entry name" value="Bac_GDH_CD"/>
    <property type="match status" value="1"/>
</dbReference>
<dbReference type="Pfam" id="PF21079">
    <property type="entry name" value="GDH_HM2"/>
    <property type="match status" value="1"/>
</dbReference>
<dbReference type="Gene3D" id="3.40.50.720">
    <property type="entry name" value="NAD(P)-binding Rossmann-like Domain"/>
    <property type="match status" value="1"/>
</dbReference>
<evidence type="ECO:0000259" key="4">
    <source>
        <dbReference type="Pfam" id="PF21075"/>
    </source>
</evidence>
<keyword evidence="1" id="KW-0560">Oxidoreductase</keyword>
<dbReference type="InterPro" id="IPR049064">
    <property type="entry name" value="NAD_Glu_DH_ACT3"/>
</dbReference>
<accession>A0A328BQJ4</accession>
<keyword evidence="8" id="KW-1185">Reference proteome</keyword>
<dbReference type="PANTHER" id="PTHR43403:SF1">
    <property type="entry name" value="NAD-SPECIFIC GLUTAMATE DEHYDROGENASE"/>
    <property type="match status" value="1"/>
</dbReference>
<dbReference type="GO" id="GO:0004352">
    <property type="term" value="F:glutamate dehydrogenase (NAD+) activity"/>
    <property type="evidence" value="ECO:0007669"/>
    <property type="project" value="InterPro"/>
</dbReference>
<gene>
    <name evidence="7" type="ORF">DJ019_05275</name>
</gene>
<feature type="domain" description="NAD-specific glutamate dehydrogenase C-terminal" evidence="3">
    <location>
        <begin position="1256"/>
        <end position="1601"/>
    </location>
</feature>
<feature type="domain" description="NAD-glutamate dehydrogenase ACT2" evidence="5">
    <location>
        <begin position="391"/>
        <end position="480"/>
    </location>
</feature>
<comment type="caution">
    <text evidence="7">The sequence shown here is derived from an EMBL/GenBank/DDBJ whole genome shotgun (WGS) entry which is preliminary data.</text>
</comment>
<dbReference type="OrthoDB" id="9758052at2"/>
<dbReference type="InterPro" id="IPR036291">
    <property type="entry name" value="NAD(P)-bd_dom_sf"/>
</dbReference>
<dbReference type="Pfam" id="PF21078">
    <property type="entry name" value="GDH_HM3"/>
    <property type="match status" value="1"/>
</dbReference>
<dbReference type="Pfam" id="PF21076">
    <property type="entry name" value="GDH_ACT2"/>
    <property type="match status" value="1"/>
</dbReference>
<dbReference type="Pfam" id="PF21074">
    <property type="entry name" value="GDH_C"/>
    <property type="match status" value="1"/>
</dbReference>
<evidence type="ECO:0000259" key="5">
    <source>
        <dbReference type="Pfam" id="PF21076"/>
    </source>
</evidence>
<dbReference type="SUPFAM" id="SSF51735">
    <property type="entry name" value="NAD(P)-binding Rossmann-fold domains"/>
    <property type="match status" value="1"/>
</dbReference>
<dbReference type="PIRSF" id="PIRSF036761">
    <property type="entry name" value="GDH_Mll4104"/>
    <property type="match status" value="1"/>
</dbReference>
<name>A0A328BQJ4_9CAUL</name>
<dbReference type="InterPro" id="IPR049058">
    <property type="entry name" value="NAD_Glu_DH_HM2"/>
</dbReference>
<dbReference type="GO" id="GO:0006538">
    <property type="term" value="P:L-glutamate catabolic process"/>
    <property type="evidence" value="ECO:0007669"/>
    <property type="project" value="InterPro"/>
</dbReference>
<dbReference type="InterPro" id="IPR048381">
    <property type="entry name" value="GDH_C"/>
</dbReference>
<dbReference type="InterPro" id="IPR046346">
    <property type="entry name" value="Aminoacid_DH-like_N_sf"/>
</dbReference>
<dbReference type="Pfam" id="PF21073">
    <property type="entry name" value="GDH_HM1"/>
    <property type="match status" value="1"/>
</dbReference>
<dbReference type="SUPFAM" id="SSF53223">
    <property type="entry name" value="Aminoacid dehydrogenase-like, N-terminal domain"/>
    <property type="match status" value="1"/>
</dbReference>
<dbReference type="InterPro" id="IPR049056">
    <property type="entry name" value="NAD_Glu_DH_HM3"/>
</dbReference>
<dbReference type="InterPro" id="IPR049062">
    <property type="entry name" value="NAD_Glu_DH_ACT2"/>
</dbReference>
<reference evidence="7 8" key="1">
    <citation type="submission" date="2018-05" db="EMBL/GenBank/DDBJ databases">
        <authorList>
            <person name="Lanie J.A."/>
            <person name="Ng W.-L."/>
            <person name="Kazmierczak K.M."/>
            <person name="Andrzejewski T.M."/>
            <person name="Davidsen T.M."/>
            <person name="Wayne K.J."/>
            <person name="Tettelin H."/>
            <person name="Glass J.I."/>
            <person name="Rusch D."/>
            <person name="Podicherti R."/>
            <person name="Tsui H.-C.T."/>
            <person name="Winkler M.E."/>
        </authorList>
    </citation>
    <scope>NUCLEOTIDE SEQUENCE [LARGE SCALE GENOMIC DNA]</scope>
    <source>
        <strain evidence="7 8">BUT-10</strain>
    </source>
</reference>